<dbReference type="Proteomes" id="UP000076449">
    <property type="component" value="Chromosome II"/>
</dbReference>
<feature type="repeat" description="ANK" evidence="3">
    <location>
        <begin position="220"/>
        <end position="252"/>
    </location>
</feature>
<dbReference type="Pfam" id="PF12937">
    <property type="entry name" value="F-box-like"/>
    <property type="match status" value="1"/>
</dbReference>
<sequence>MSLSSLPPELTLLISSHLNSPKDLSSFLRTSQKFYHLLTNELYQNNVRSDGGSALLWYASRGDEVGVRNMLRTGANVNLRSPDRAQSTALLEAVSTKRTSVLQILLENGALPDMADARSRRPLVLATKGRSDVAITKLLLEHGAVANSVVLDKHAPLLEAVRSNQESKVVLLLKHGADTHILDSRTGMTLVHIAASKNATPGIINILIGSGIQVESQDNMGRTPLQVAADHSCTRAVRLLLNLGANPNFKNNNQYWKGWSALFYAATNPSIHRNGRKSIIRTLFLHGAEIEARNHAQKTPLLHAISQSAIKQAQALVECGASIMARDANGETALHLAASSSSWCSSLLGWLVETGADVNWVGGKHSETPIFNAIRRFYARQGMECIQTLLSLGADVQFRNMDGLTPLSLAVRMGSIESTKILLEHGSCVNSRDENGKSPLHYAAEAWNVHKIVKLLIQYGADVNSRDMLGFTPLHRIVAKEETWEAAGELLKAGADRYAIAHNGKFPHEMVPDGPWAETKRSLIRFYMS</sequence>
<dbReference type="PRINTS" id="PR01415">
    <property type="entry name" value="ANKYRIN"/>
</dbReference>
<name>A0A167SWJ1_PENCH</name>
<feature type="repeat" description="ANK" evidence="3">
    <location>
        <begin position="435"/>
        <end position="468"/>
    </location>
</feature>
<dbReference type="InterPro" id="IPR001810">
    <property type="entry name" value="F-box_dom"/>
</dbReference>
<feature type="repeat" description="ANK" evidence="3">
    <location>
        <begin position="402"/>
        <end position="434"/>
    </location>
</feature>
<feature type="domain" description="F-box" evidence="4">
    <location>
        <begin position="3"/>
        <end position="45"/>
    </location>
</feature>
<gene>
    <name evidence="5" type="ORF">EN45_061820</name>
</gene>
<evidence type="ECO:0000256" key="2">
    <source>
        <dbReference type="ARBA" id="ARBA00023043"/>
    </source>
</evidence>
<dbReference type="PANTHER" id="PTHR24198:SF165">
    <property type="entry name" value="ANKYRIN REPEAT-CONTAINING PROTEIN-RELATED"/>
    <property type="match status" value="1"/>
</dbReference>
<evidence type="ECO:0000259" key="4">
    <source>
        <dbReference type="Pfam" id="PF12937"/>
    </source>
</evidence>
<dbReference type="PROSITE" id="PS50088">
    <property type="entry name" value="ANK_REPEAT"/>
    <property type="match status" value="6"/>
</dbReference>
<feature type="repeat" description="ANK" evidence="3">
    <location>
        <begin position="329"/>
        <end position="363"/>
    </location>
</feature>
<feature type="repeat" description="ANK" evidence="3">
    <location>
        <begin position="186"/>
        <end position="219"/>
    </location>
</feature>
<dbReference type="EMBL" id="CM002799">
    <property type="protein sequence ID" value="KZN87621.1"/>
    <property type="molecule type" value="Genomic_DNA"/>
</dbReference>
<dbReference type="AlphaFoldDB" id="A0A167SWJ1"/>
<keyword evidence="1" id="KW-0677">Repeat</keyword>
<dbReference type="PROSITE" id="PS50297">
    <property type="entry name" value="ANK_REP_REGION"/>
    <property type="match status" value="5"/>
</dbReference>
<dbReference type="SUPFAM" id="SSF48403">
    <property type="entry name" value="Ankyrin repeat"/>
    <property type="match status" value="2"/>
</dbReference>
<accession>A0A167SWJ1</accession>
<protein>
    <submittedName>
        <fullName evidence="5">Putative ankyrin repeat protein</fullName>
    </submittedName>
</protein>
<dbReference type="Gene3D" id="1.25.40.20">
    <property type="entry name" value="Ankyrin repeat-containing domain"/>
    <property type="match status" value="3"/>
</dbReference>
<dbReference type="CDD" id="cd09917">
    <property type="entry name" value="F-box_SF"/>
    <property type="match status" value="1"/>
</dbReference>
<reference evidence="5" key="1">
    <citation type="journal article" date="2014" name="Genome Announc.">
        <title>Complete sequencing and chromosome-scale genome assembly of the industrial progenitor strain P2niaD18 from the penicillin producer Penicillium chrysogenum.</title>
        <authorList>
            <person name="Specht T."/>
            <person name="Dahlmann T.A."/>
            <person name="Zadra I."/>
            <person name="Kurnsteiner H."/>
            <person name="Kuck U."/>
        </authorList>
    </citation>
    <scope>NUCLEOTIDE SEQUENCE [LARGE SCALE GENOMIC DNA]</scope>
    <source>
        <strain evidence="5">P2niaD18</strain>
    </source>
</reference>
<dbReference type="InterPro" id="IPR036047">
    <property type="entry name" value="F-box-like_dom_sf"/>
</dbReference>
<dbReference type="SUPFAM" id="SSF81383">
    <property type="entry name" value="F-box domain"/>
    <property type="match status" value="1"/>
</dbReference>
<evidence type="ECO:0000256" key="3">
    <source>
        <dbReference type="PROSITE-ProRule" id="PRU00023"/>
    </source>
</evidence>
<dbReference type="PhylomeDB" id="A0A167SWJ1"/>
<dbReference type="InterPro" id="IPR036770">
    <property type="entry name" value="Ankyrin_rpt-contain_sf"/>
</dbReference>
<keyword evidence="2 3" id="KW-0040">ANK repeat</keyword>
<organism evidence="5">
    <name type="scientific">Penicillium chrysogenum</name>
    <name type="common">Penicillium notatum</name>
    <dbReference type="NCBI Taxonomy" id="5076"/>
    <lineage>
        <taxon>Eukaryota</taxon>
        <taxon>Fungi</taxon>
        <taxon>Dikarya</taxon>
        <taxon>Ascomycota</taxon>
        <taxon>Pezizomycotina</taxon>
        <taxon>Eurotiomycetes</taxon>
        <taxon>Eurotiomycetidae</taxon>
        <taxon>Eurotiales</taxon>
        <taxon>Aspergillaceae</taxon>
        <taxon>Penicillium</taxon>
        <taxon>Penicillium chrysogenum species complex</taxon>
    </lineage>
</organism>
<feature type="repeat" description="ANK" evidence="3">
    <location>
        <begin position="152"/>
        <end position="184"/>
    </location>
</feature>
<proteinExistence type="predicted"/>
<dbReference type="PANTHER" id="PTHR24198">
    <property type="entry name" value="ANKYRIN REPEAT AND PROTEIN KINASE DOMAIN-CONTAINING PROTEIN"/>
    <property type="match status" value="1"/>
</dbReference>
<evidence type="ECO:0000313" key="5">
    <source>
        <dbReference type="EMBL" id="KZN87621.1"/>
    </source>
</evidence>
<evidence type="ECO:0000256" key="1">
    <source>
        <dbReference type="ARBA" id="ARBA00022737"/>
    </source>
</evidence>
<dbReference type="SMART" id="SM00248">
    <property type="entry name" value="ANK"/>
    <property type="match status" value="13"/>
</dbReference>
<dbReference type="InterPro" id="IPR002110">
    <property type="entry name" value="Ankyrin_rpt"/>
</dbReference>
<dbReference type="Pfam" id="PF12796">
    <property type="entry name" value="Ank_2"/>
    <property type="match status" value="3"/>
</dbReference>